<accession>A0ABT4SZC1</accession>
<dbReference type="InterPro" id="IPR024053">
    <property type="entry name" value="VHL_beta_dom"/>
</dbReference>
<dbReference type="InterPro" id="IPR037140">
    <property type="entry name" value="VHL_beta_dom_sf"/>
</dbReference>
<gene>
    <name evidence="3" type="ORF">OUY24_17890</name>
</gene>
<evidence type="ECO:0000313" key="3">
    <source>
        <dbReference type="EMBL" id="MDA0642509.1"/>
    </source>
</evidence>
<dbReference type="Proteomes" id="UP001212498">
    <property type="component" value="Unassembled WGS sequence"/>
</dbReference>
<dbReference type="RefSeq" id="WP_271277031.1">
    <property type="nucleotide sequence ID" value="NZ_BAABFD010000012.1"/>
</dbReference>
<dbReference type="EMBL" id="JAPNUD010000043">
    <property type="protein sequence ID" value="MDA0642509.1"/>
    <property type="molecule type" value="Genomic_DNA"/>
</dbReference>
<feature type="region of interest" description="Disordered" evidence="1">
    <location>
        <begin position="1"/>
        <end position="67"/>
    </location>
</feature>
<feature type="compositionally biased region" description="Acidic residues" evidence="1">
    <location>
        <begin position="28"/>
        <end position="61"/>
    </location>
</feature>
<dbReference type="Pfam" id="PF01847">
    <property type="entry name" value="VHL"/>
    <property type="match status" value="1"/>
</dbReference>
<evidence type="ECO:0000259" key="2">
    <source>
        <dbReference type="Pfam" id="PF01847"/>
    </source>
</evidence>
<dbReference type="Gene3D" id="2.60.40.780">
    <property type="entry name" value="von Hippel-Lindau disease tumour suppressor, beta domain"/>
    <property type="match status" value="1"/>
</dbReference>
<protein>
    <recommendedName>
        <fullName evidence="2">von Hippel-Lindau disease tumour suppressor beta domain-containing protein</fullName>
    </recommendedName>
</protein>
<keyword evidence="4" id="KW-1185">Reference proteome</keyword>
<dbReference type="InterPro" id="IPR036208">
    <property type="entry name" value="VHL_sf"/>
</dbReference>
<sequence length="163" mass="17893">MAVVPLWQETSWTDPTPSPTSSPSPADSSEEPSQEPSEEPTEEPVEEETEEPVVEETETPDPDSYRYSFTHAGASAYACSVEGRLHSVNGWPSQLMVINESPYSIQIHWLDSAGNRQQYTTLEPGHNYRIDSFGNHAWLIADHGANCIQIFGLAANGSTITVS</sequence>
<feature type="domain" description="von Hippel-Lindau disease tumour suppressor beta" evidence="2">
    <location>
        <begin position="92"/>
        <end position="146"/>
    </location>
</feature>
<name>A0ABT4SZC1_9ACTN</name>
<proteinExistence type="predicted"/>
<comment type="caution">
    <text evidence="3">The sequence shown here is derived from an EMBL/GenBank/DDBJ whole genome shotgun (WGS) entry which is preliminary data.</text>
</comment>
<organism evidence="3 4">
    <name type="scientific">Nonomuraea ferruginea</name>
    <dbReference type="NCBI Taxonomy" id="46174"/>
    <lineage>
        <taxon>Bacteria</taxon>
        <taxon>Bacillati</taxon>
        <taxon>Actinomycetota</taxon>
        <taxon>Actinomycetes</taxon>
        <taxon>Streptosporangiales</taxon>
        <taxon>Streptosporangiaceae</taxon>
        <taxon>Nonomuraea</taxon>
    </lineage>
</organism>
<evidence type="ECO:0000313" key="4">
    <source>
        <dbReference type="Proteomes" id="UP001212498"/>
    </source>
</evidence>
<reference evidence="3 4" key="1">
    <citation type="submission" date="2022-11" db="EMBL/GenBank/DDBJ databases">
        <title>Nonomuraea corallina sp. nov., a new species of the genus Nonomuraea isolated from sea side sediment in Thai sea.</title>
        <authorList>
            <person name="Ngamcharungchit C."/>
            <person name="Matsumoto A."/>
            <person name="Suriyachadkun C."/>
            <person name="Panbangred W."/>
            <person name="Inahashi Y."/>
            <person name="Intra B."/>
        </authorList>
    </citation>
    <scope>NUCLEOTIDE SEQUENCE [LARGE SCALE GENOMIC DNA]</scope>
    <source>
        <strain evidence="3 4">DSM 43553</strain>
    </source>
</reference>
<evidence type="ECO:0000256" key="1">
    <source>
        <dbReference type="SAM" id="MobiDB-lite"/>
    </source>
</evidence>
<dbReference type="SUPFAM" id="SSF49468">
    <property type="entry name" value="VHL"/>
    <property type="match status" value="1"/>
</dbReference>